<protein>
    <submittedName>
        <fullName evidence="2">BTB/POZ domain with WD40/YVTN repeat-like protein</fullName>
    </submittedName>
</protein>
<name>A0A5A7P5U4_STRAF</name>
<feature type="compositionally biased region" description="Low complexity" evidence="1">
    <location>
        <begin position="8"/>
        <end position="25"/>
    </location>
</feature>
<keyword evidence="3" id="KW-1185">Reference proteome</keyword>
<accession>A0A5A7P5U4</accession>
<feature type="compositionally biased region" description="Basic and acidic residues" evidence="1">
    <location>
        <begin position="30"/>
        <end position="41"/>
    </location>
</feature>
<dbReference type="AlphaFoldDB" id="A0A5A7P5U4"/>
<dbReference type="Proteomes" id="UP000325081">
    <property type="component" value="Unassembled WGS sequence"/>
</dbReference>
<dbReference type="EMBL" id="BKCP01002225">
    <property type="protein sequence ID" value="GER28129.1"/>
    <property type="molecule type" value="Genomic_DNA"/>
</dbReference>
<gene>
    <name evidence="2" type="ORF">STAS_03889</name>
</gene>
<organism evidence="2 3">
    <name type="scientific">Striga asiatica</name>
    <name type="common">Asiatic witchweed</name>
    <name type="synonym">Buchnera asiatica</name>
    <dbReference type="NCBI Taxonomy" id="4170"/>
    <lineage>
        <taxon>Eukaryota</taxon>
        <taxon>Viridiplantae</taxon>
        <taxon>Streptophyta</taxon>
        <taxon>Embryophyta</taxon>
        <taxon>Tracheophyta</taxon>
        <taxon>Spermatophyta</taxon>
        <taxon>Magnoliopsida</taxon>
        <taxon>eudicotyledons</taxon>
        <taxon>Gunneridae</taxon>
        <taxon>Pentapetalae</taxon>
        <taxon>asterids</taxon>
        <taxon>lamiids</taxon>
        <taxon>Lamiales</taxon>
        <taxon>Orobanchaceae</taxon>
        <taxon>Buchnereae</taxon>
        <taxon>Striga</taxon>
    </lineage>
</organism>
<evidence type="ECO:0000256" key="1">
    <source>
        <dbReference type="SAM" id="MobiDB-lite"/>
    </source>
</evidence>
<feature type="compositionally biased region" description="Basic and acidic residues" evidence="1">
    <location>
        <begin position="127"/>
        <end position="140"/>
    </location>
</feature>
<evidence type="ECO:0000313" key="3">
    <source>
        <dbReference type="Proteomes" id="UP000325081"/>
    </source>
</evidence>
<feature type="region of interest" description="Disordered" evidence="1">
    <location>
        <begin position="126"/>
        <end position="161"/>
    </location>
</feature>
<comment type="caution">
    <text evidence="2">The sequence shown here is derived from an EMBL/GenBank/DDBJ whole genome shotgun (WGS) entry which is preliminary data.</text>
</comment>
<reference evidence="3" key="1">
    <citation type="journal article" date="2019" name="Curr. Biol.">
        <title>Genome Sequence of Striga asiatica Provides Insight into the Evolution of Plant Parasitism.</title>
        <authorList>
            <person name="Yoshida S."/>
            <person name="Kim S."/>
            <person name="Wafula E.K."/>
            <person name="Tanskanen J."/>
            <person name="Kim Y.M."/>
            <person name="Honaas L."/>
            <person name="Yang Z."/>
            <person name="Spallek T."/>
            <person name="Conn C.E."/>
            <person name="Ichihashi Y."/>
            <person name="Cheong K."/>
            <person name="Cui S."/>
            <person name="Der J.P."/>
            <person name="Gundlach H."/>
            <person name="Jiao Y."/>
            <person name="Hori C."/>
            <person name="Ishida J.K."/>
            <person name="Kasahara H."/>
            <person name="Kiba T."/>
            <person name="Kim M.S."/>
            <person name="Koo N."/>
            <person name="Laohavisit A."/>
            <person name="Lee Y.H."/>
            <person name="Lumba S."/>
            <person name="McCourt P."/>
            <person name="Mortimer J.C."/>
            <person name="Mutuku J.M."/>
            <person name="Nomura T."/>
            <person name="Sasaki-Sekimoto Y."/>
            <person name="Seto Y."/>
            <person name="Wang Y."/>
            <person name="Wakatake T."/>
            <person name="Sakakibara H."/>
            <person name="Demura T."/>
            <person name="Yamaguchi S."/>
            <person name="Yoneyama K."/>
            <person name="Manabe R.I."/>
            <person name="Nelson D.C."/>
            <person name="Schulman A.H."/>
            <person name="Timko M.P."/>
            <person name="dePamphilis C.W."/>
            <person name="Choi D."/>
            <person name="Shirasu K."/>
        </authorList>
    </citation>
    <scope>NUCLEOTIDE SEQUENCE [LARGE SCALE GENOMIC DNA]</scope>
    <source>
        <strain evidence="3">cv. UVA1</strain>
    </source>
</reference>
<evidence type="ECO:0000313" key="2">
    <source>
        <dbReference type="EMBL" id="GER28129.1"/>
    </source>
</evidence>
<proteinExistence type="predicted"/>
<sequence length="161" mass="16658">MSTTPSPAAAGSCLTSSTTAAASSSHLRRFSHEEGHDHDPPHPAPLVPVLRENHVLPTAREYIKHDVARWGAQLGALAQEDSGGEVAGGDGHYVELAHADEEEVAVGLGESGQGKVVEFVADLEPAAEDRERRGVGREVEAAAAEEFGGEKGGGRRPPGGG</sequence>
<feature type="region of interest" description="Disordered" evidence="1">
    <location>
        <begin position="1"/>
        <end position="46"/>
    </location>
</feature>